<sequence>MSEGVFKYTNDIFFLEDKLPFNKTRYLVGSQEKESYISVNKSQYMILEKIYKLTQEKNYTFSEIEDYLINKMHKKIDVNNLYENLSKKGLMENTINLSPNNEVNMISTDILNFEVDEIPKTIVRIIKVLSKLSILFKILSIVFIGIILFNIDKLMHIRGSVFVYDNSSIKGFVISMLVAIVIILIHEFAHVFAAINVGLRDIQFYMVLYVKFIPMYYTKYSKLMQLEYKKKIRVLSAGLKTNVFLLLLSLASICVIDMNQMAYDIMVKFSVVNTYFILLNCSPFISNDGYFILTNTFGIDSLRLNLWKTIINVFKRQKVAKIKNKFVLTYMVISTVFLIGSFVSMFLWIKDVVIEIIKGVQTFI</sequence>
<keyword evidence="1" id="KW-0812">Transmembrane</keyword>
<evidence type="ECO:0000313" key="2">
    <source>
        <dbReference type="EMBL" id="QUH30948.1"/>
    </source>
</evidence>
<evidence type="ECO:0008006" key="4">
    <source>
        <dbReference type="Google" id="ProtNLM"/>
    </source>
</evidence>
<feature type="transmembrane region" description="Helical" evidence="1">
    <location>
        <begin position="171"/>
        <end position="195"/>
    </location>
</feature>
<keyword evidence="3" id="KW-1185">Reference proteome</keyword>
<accession>A0A8J8MDM4</accession>
<dbReference type="EMBL" id="CP058561">
    <property type="protein sequence ID" value="QUH30948.1"/>
    <property type="molecule type" value="Genomic_DNA"/>
</dbReference>
<evidence type="ECO:0000313" key="3">
    <source>
        <dbReference type="Proteomes" id="UP000677305"/>
    </source>
</evidence>
<feature type="transmembrane region" description="Helical" evidence="1">
    <location>
        <begin position="134"/>
        <end position="151"/>
    </location>
</feature>
<keyword evidence="1" id="KW-1133">Transmembrane helix</keyword>
<protein>
    <recommendedName>
        <fullName evidence="4">Peptidase M50</fullName>
    </recommendedName>
</protein>
<dbReference type="AlphaFoldDB" id="A0A8J8MDM4"/>
<name>A0A8J8MDM4_9FIRM</name>
<feature type="transmembrane region" description="Helical" evidence="1">
    <location>
        <begin position="202"/>
        <end position="217"/>
    </location>
</feature>
<dbReference type="RefSeq" id="WP_212691055.1">
    <property type="nucleotide sequence ID" value="NZ_CP058561.1"/>
</dbReference>
<keyword evidence="1" id="KW-0472">Membrane</keyword>
<evidence type="ECO:0000256" key="1">
    <source>
        <dbReference type="SAM" id="Phobius"/>
    </source>
</evidence>
<proteinExistence type="predicted"/>
<feature type="transmembrane region" description="Helical" evidence="1">
    <location>
        <begin position="326"/>
        <end position="349"/>
    </location>
</feature>
<dbReference type="KEGG" id="vgu:HYG85_19305"/>
<feature type="transmembrane region" description="Helical" evidence="1">
    <location>
        <begin position="237"/>
        <end position="256"/>
    </location>
</feature>
<gene>
    <name evidence="2" type="ORF">HYG85_19305</name>
</gene>
<organism evidence="2 3">
    <name type="scientific">Vallitalea guaymasensis</name>
    <dbReference type="NCBI Taxonomy" id="1185412"/>
    <lineage>
        <taxon>Bacteria</taxon>
        <taxon>Bacillati</taxon>
        <taxon>Bacillota</taxon>
        <taxon>Clostridia</taxon>
        <taxon>Lachnospirales</taxon>
        <taxon>Vallitaleaceae</taxon>
        <taxon>Vallitalea</taxon>
    </lineage>
</organism>
<dbReference type="Proteomes" id="UP000677305">
    <property type="component" value="Chromosome"/>
</dbReference>
<reference evidence="2 3" key="1">
    <citation type="submission" date="2020-07" db="EMBL/GenBank/DDBJ databases">
        <title>Vallitalea guaymasensis genome.</title>
        <authorList>
            <person name="Postec A."/>
        </authorList>
    </citation>
    <scope>NUCLEOTIDE SEQUENCE [LARGE SCALE GENOMIC DNA]</scope>
    <source>
        <strain evidence="2 3">Ra1766G1</strain>
    </source>
</reference>